<feature type="region of interest" description="Disordered" evidence="3">
    <location>
        <begin position="442"/>
        <end position="485"/>
    </location>
</feature>
<keyword evidence="1" id="KW-0479">Metal-binding</keyword>
<evidence type="ECO:0000313" key="5">
    <source>
        <dbReference type="EMBL" id="KGH03190.1"/>
    </source>
</evidence>
<sequence>MATKDAGGANINVLPGGELWSFIPEEFYGGLQRIYDNNVGLTLGEAPSSTRQPKTYFFDGSPSVYQNGNTAWLFLSARRGGRLLYALDVSDPTNPKLMWKINEKTSGFGELGQTWSQPKVAIVNVGKDASGKPIGKPVLIFGAGYDVNQDNDLVSSADAMGRGIFIVEAETGKLLWRAGPGGSSTQCTGNPCLLSSMTYSMPSDITLMNRIPDGDAGMRIDRLYAADTGGNLWRVDLEAQGPTDYGPSTWQAYQLAALGGSSMPKRKFFFPPDVTISKSVDIVVAVSGDREHPMYASQATSVQNRFYMIKDTQIGANGLSGGSWGVVNDTNTTHLKDATSVPYIPSLADSWKGFYVNLASSGEKGVNAPTIIGSSVAFGTNQPLPPDLKTCKANLGNARGYQVSYLTGTRSNVLFDGGGMPPSPWYGPVQVRDKEGNRRIVNISQGTGKPGCNTPDCKSSLGANMPPTSKAKKLRRTYWSRSQDR</sequence>
<dbReference type="GO" id="GO:0046872">
    <property type="term" value="F:metal ion binding"/>
    <property type="evidence" value="ECO:0007669"/>
    <property type="project" value="UniProtKB-KW"/>
</dbReference>
<evidence type="ECO:0000256" key="1">
    <source>
        <dbReference type="ARBA" id="ARBA00022723"/>
    </source>
</evidence>
<evidence type="ECO:0000313" key="6">
    <source>
        <dbReference type="Proteomes" id="UP000029549"/>
    </source>
</evidence>
<reference evidence="5 6" key="1">
    <citation type="submission" date="2013-09" db="EMBL/GenBank/DDBJ databases">
        <title>High correlation between genotypes and phenotypes of environmental bacteria Comamonas testosteroni strains.</title>
        <authorList>
            <person name="Liu L."/>
            <person name="Zhu W."/>
            <person name="Xia X."/>
            <person name="Xu B."/>
            <person name="Luo M."/>
            <person name="Wang G."/>
        </authorList>
    </citation>
    <scope>NUCLEOTIDE SEQUENCE [LARGE SCALE GENOMIC DNA]</scope>
    <source>
        <strain evidence="5 6">DF2</strain>
    </source>
</reference>
<gene>
    <name evidence="5" type="ORF">P608_25750</name>
</gene>
<keyword evidence="6" id="KW-1185">Reference proteome</keyword>
<comment type="caution">
    <text evidence="5">The sequence shown here is derived from an EMBL/GenBank/DDBJ whole genome shotgun (WGS) entry which is preliminary data.</text>
</comment>
<evidence type="ECO:0000256" key="2">
    <source>
        <dbReference type="ARBA" id="ARBA00022837"/>
    </source>
</evidence>
<protein>
    <recommendedName>
        <fullName evidence="4">PilY1 beta-propeller domain-containing protein</fullName>
    </recommendedName>
</protein>
<accession>A0A0E3BMU5</accession>
<evidence type="ECO:0000259" key="4">
    <source>
        <dbReference type="Pfam" id="PF05567"/>
    </source>
</evidence>
<dbReference type="AlphaFoldDB" id="A0A0E3BMU5"/>
<dbReference type="Pfam" id="PF05567">
    <property type="entry name" value="T4P_PilY1"/>
    <property type="match status" value="1"/>
</dbReference>
<name>A0A0E3BMU5_9BURK</name>
<proteinExistence type="predicted"/>
<feature type="domain" description="PilY1 beta-propeller" evidence="4">
    <location>
        <begin position="55"/>
        <end position="246"/>
    </location>
</feature>
<dbReference type="EMBL" id="AWTP01000168">
    <property type="protein sequence ID" value="KGH03190.1"/>
    <property type="molecule type" value="Genomic_DNA"/>
</dbReference>
<keyword evidence="2" id="KW-0106">Calcium</keyword>
<organism evidence="5 6">
    <name type="scientific">Comamonas thiooxydans</name>
    <dbReference type="NCBI Taxonomy" id="363952"/>
    <lineage>
        <taxon>Bacteria</taxon>
        <taxon>Pseudomonadati</taxon>
        <taxon>Pseudomonadota</taxon>
        <taxon>Betaproteobacteria</taxon>
        <taxon>Burkholderiales</taxon>
        <taxon>Comamonadaceae</taxon>
        <taxon>Comamonas</taxon>
    </lineage>
</organism>
<dbReference type="Proteomes" id="UP000029549">
    <property type="component" value="Unassembled WGS sequence"/>
</dbReference>
<evidence type="ECO:0000256" key="3">
    <source>
        <dbReference type="SAM" id="MobiDB-lite"/>
    </source>
</evidence>
<dbReference type="InterPro" id="IPR008707">
    <property type="entry name" value="B-propeller_PilY1"/>
</dbReference>